<evidence type="ECO:0000313" key="2">
    <source>
        <dbReference type="Proteomes" id="UP001055072"/>
    </source>
</evidence>
<comment type="caution">
    <text evidence="1">The sequence shown here is derived from an EMBL/GenBank/DDBJ whole genome shotgun (WGS) entry which is preliminary data.</text>
</comment>
<organism evidence="1 2">
    <name type="scientific">Irpex rosettiformis</name>
    <dbReference type="NCBI Taxonomy" id="378272"/>
    <lineage>
        <taxon>Eukaryota</taxon>
        <taxon>Fungi</taxon>
        <taxon>Dikarya</taxon>
        <taxon>Basidiomycota</taxon>
        <taxon>Agaricomycotina</taxon>
        <taxon>Agaricomycetes</taxon>
        <taxon>Polyporales</taxon>
        <taxon>Irpicaceae</taxon>
        <taxon>Irpex</taxon>
    </lineage>
</organism>
<gene>
    <name evidence="1" type="ORF">BDY19DRAFT_912986</name>
</gene>
<proteinExistence type="predicted"/>
<dbReference type="EMBL" id="MU274900">
    <property type="protein sequence ID" value="KAI0094489.1"/>
    <property type="molecule type" value="Genomic_DNA"/>
</dbReference>
<dbReference type="Proteomes" id="UP001055072">
    <property type="component" value="Unassembled WGS sequence"/>
</dbReference>
<keyword evidence="2" id="KW-1185">Reference proteome</keyword>
<sequence>MAPTESESKAAAQAIKSEANVLFQSRKFKEAYDKYGEAIAFDDTNAILFANRAACSLELEEYLNAGCDARKATKLDPKYIKAWARLGKASQALRAYHRSIDAWESALACYLENTSGLSEVDKQLKASCEAGLRDAKNALKEAEKPQNDRVVIINKSVIDRGLLPWQIAERLEVDINKIGQSSAWVILNAHREFERGCEKMFKTVETDSTVSGPIGAIADITNGLLRDGRAFAATTPDWIDTYNRQIIMEIQYYGAWPGSGPAEVQQKALALQKEKGFQACRGALGMTVRGWFMRAYLEEKGSGDPKSALEFYRSSLSVLEWGLKTWKDVPDSERGAIFTPTFIRGIRRHYLNAYLSACRGVNFRSTPGLDCEELDKLAEEQIEETKRNRPEGSEDYLRDGGFFCSFFLYPVAEALAIRGAIAIDKGVKLKATDPERASEYLAQAKRHYMVAYNILPKDEEFRLLYIKVAIEAAWHRGDTLSECLAMVELMTADRPAVSKIWNYSVFKKNLDVHMAQIGNFQEQACMGIIEGDFSVHSPATLINLYEC</sequence>
<protein>
    <submittedName>
        <fullName evidence="1">Uncharacterized protein</fullName>
    </submittedName>
</protein>
<name>A0ACB8UJF5_9APHY</name>
<accession>A0ACB8UJF5</accession>
<reference evidence="1" key="1">
    <citation type="journal article" date="2021" name="Environ. Microbiol.">
        <title>Gene family expansions and transcriptome signatures uncover fungal adaptations to wood decay.</title>
        <authorList>
            <person name="Hage H."/>
            <person name="Miyauchi S."/>
            <person name="Viragh M."/>
            <person name="Drula E."/>
            <person name="Min B."/>
            <person name="Chaduli D."/>
            <person name="Navarro D."/>
            <person name="Favel A."/>
            <person name="Norest M."/>
            <person name="Lesage-Meessen L."/>
            <person name="Balint B."/>
            <person name="Merenyi Z."/>
            <person name="de Eugenio L."/>
            <person name="Morin E."/>
            <person name="Martinez A.T."/>
            <person name="Baldrian P."/>
            <person name="Stursova M."/>
            <person name="Martinez M.J."/>
            <person name="Novotny C."/>
            <person name="Magnuson J.K."/>
            <person name="Spatafora J.W."/>
            <person name="Maurice S."/>
            <person name="Pangilinan J."/>
            <person name="Andreopoulos W."/>
            <person name="LaButti K."/>
            <person name="Hundley H."/>
            <person name="Na H."/>
            <person name="Kuo A."/>
            <person name="Barry K."/>
            <person name="Lipzen A."/>
            <person name="Henrissat B."/>
            <person name="Riley R."/>
            <person name="Ahrendt S."/>
            <person name="Nagy L.G."/>
            <person name="Grigoriev I.V."/>
            <person name="Martin F."/>
            <person name="Rosso M.N."/>
        </authorList>
    </citation>
    <scope>NUCLEOTIDE SEQUENCE</scope>
    <source>
        <strain evidence="1">CBS 384.51</strain>
    </source>
</reference>
<evidence type="ECO:0000313" key="1">
    <source>
        <dbReference type="EMBL" id="KAI0094489.1"/>
    </source>
</evidence>